<evidence type="ECO:0000313" key="1">
    <source>
        <dbReference type="EMBL" id="KAI3734191.1"/>
    </source>
</evidence>
<organism evidence="1 2">
    <name type="scientific">Arctium lappa</name>
    <name type="common">Greater burdock</name>
    <name type="synonym">Lappa major</name>
    <dbReference type="NCBI Taxonomy" id="4217"/>
    <lineage>
        <taxon>Eukaryota</taxon>
        <taxon>Viridiplantae</taxon>
        <taxon>Streptophyta</taxon>
        <taxon>Embryophyta</taxon>
        <taxon>Tracheophyta</taxon>
        <taxon>Spermatophyta</taxon>
        <taxon>Magnoliopsida</taxon>
        <taxon>eudicotyledons</taxon>
        <taxon>Gunneridae</taxon>
        <taxon>Pentapetalae</taxon>
        <taxon>asterids</taxon>
        <taxon>campanulids</taxon>
        <taxon>Asterales</taxon>
        <taxon>Asteraceae</taxon>
        <taxon>Carduoideae</taxon>
        <taxon>Cardueae</taxon>
        <taxon>Arctiinae</taxon>
        <taxon>Arctium</taxon>
    </lineage>
</organism>
<reference evidence="2" key="1">
    <citation type="journal article" date="2022" name="Mol. Ecol. Resour.">
        <title>The genomes of chicory, endive, great burdock and yacon provide insights into Asteraceae palaeo-polyploidization history and plant inulin production.</title>
        <authorList>
            <person name="Fan W."/>
            <person name="Wang S."/>
            <person name="Wang H."/>
            <person name="Wang A."/>
            <person name="Jiang F."/>
            <person name="Liu H."/>
            <person name="Zhao H."/>
            <person name="Xu D."/>
            <person name="Zhang Y."/>
        </authorList>
    </citation>
    <scope>NUCLEOTIDE SEQUENCE [LARGE SCALE GENOMIC DNA]</scope>
    <source>
        <strain evidence="2">cv. Niubang</strain>
    </source>
</reference>
<accession>A0ACB9CIS9</accession>
<reference evidence="1 2" key="2">
    <citation type="journal article" date="2022" name="Mol. Ecol. Resour.">
        <title>The genomes of chicory, endive, great burdock and yacon provide insights into Asteraceae paleo-polyploidization history and plant inulin production.</title>
        <authorList>
            <person name="Fan W."/>
            <person name="Wang S."/>
            <person name="Wang H."/>
            <person name="Wang A."/>
            <person name="Jiang F."/>
            <person name="Liu H."/>
            <person name="Zhao H."/>
            <person name="Xu D."/>
            <person name="Zhang Y."/>
        </authorList>
    </citation>
    <scope>NUCLEOTIDE SEQUENCE [LARGE SCALE GENOMIC DNA]</scope>
    <source>
        <strain evidence="2">cv. Niubang</strain>
    </source>
</reference>
<gene>
    <name evidence="1" type="ORF">L6452_13655</name>
</gene>
<proteinExistence type="predicted"/>
<name>A0ACB9CIS9_ARCLA</name>
<dbReference type="Proteomes" id="UP001055879">
    <property type="component" value="Linkage Group LG04"/>
</dbReference>
<comment type="caution">
    <text evidence="1">The sequence shown here is derived from an EMBL/GenBank/DDBJ whole genome shotgun (WGS) entry which is preliminary data.</text>
</comment>
<sequence>MESPSLFVGREMVGQKGWVWQGWGGQGRRWVDGEGRGRGGVQGQSWVGVAAEGVGRDLCLQGTFEGSSVAES</sequence>
<protein>
    <submittedName>
        <fullName evidence="1">Uncharacterized protein</fullName>
    </submittedName>
</protein>
<evidence type="ECO:0000313" key="2">
    <source>
        <dbReference type="Proteomes" id="UP001055879"/>
    </source>
</evidence>
<keyword evidence="2" id="KW-1185">Reference proteome</keyword>
<dbReference type="EMBL" id="CM042050">
    <property type="protein sequence ID" value="KAI3734191.1"/>
    <property type="molecule type" value="Genomic_DNA"/>
</dbReference>